<evidence type="ECO:0000313" key="8">
    <source>
        <dbReference type="EMBL" id="NKX50042.1"/>
    </source>
</evidence>
<accession>A0ABX1JQF2</accession>
<sequence length="196" mass="21303">MKRTPRRPRIPFLSELPLLVWLVLLWGAPWQDFSAGNLLFGATIPVVVVNLFSLPPVELGGRLNVAAGVLFAAWFVYHVAVASFQVLWLAAAAGPRLRHAVLAVPLRTRTDLILTATGHAISLVPGSLVVEVDRSTSTLYLHCLNISGQQEAEAFRAQVLRIEAGLVRVFGTRQELAMIRAEKGAGRGPVQEAAKQ</sequence>
<dbReference type="Pfam" id="PF01899">
    <property type="entry name" value="MNHE"/>
    <property type="match status" value="1"/>
</dbReference>
<evidence type="ECO:0000256" key="1">
    <source>
        <dbReference type="ARBA" id="ARBA00004651"/>
    </source>
</evidence>
<organism evidence="8 9">
    <name type="scientific">Arthrobacter deserti</name>
    <dbReference type="NCBI Taxonomy" id="1742687"/>
    <lineage>
        <taxon>Bacteria</taxon>
        <taxon>Bacillati</taxon>
        <taxon>Actinomycetota</taxon>
        <taxon>Actinomycetes</taxon>
        <taxon>Micrococcales</taxon>
        <taxon>Micrococcaceae</taxon>
        <taxon>Arthrobacter</taxon>
    </lineage>
</organism>
<comment type="subcellular location">
    <subcellularLocation>
        <location evidence="1">Cell membrane</location>
        <topology evidence="1">Multi-pass membrane protein</topology>
    </subcellularLocation>
</comment>
<evidence type="ECO:0000256" key="7">
    <source>
        <dbReference type="SAM" id="Phobius"/>
    </source>
</evidence>
<protein>
    <submittedName>
        <fullName evidence="8">Na+/H+ antiporter subunit E</fullName>
    </submittedName>
</protein>
<dbReference type="PANTHER" id="PTHR34584">
    <property type="entry name" value="NA(+)/H(+) ANTIPORTER SUBUNIT E1"/>
    <property type="match status" value="1"/>
</dbReference>
<keyword evidence="9" id="KW-1185">Reference proteome</keyword>
<evidence type="ECO:0000256" key="5">
    <source>
        <dbReference type="ARBA" id="ARBA00022989"/>
    </source>
</evidence>
<feature type="transmembrane region" description="Helical" evidence="7">
    <location>
        <begin position="65"/>
        <end position="91"/>
    </location>
</feature>
<evidence type="ECO:0000256" key="2">
    <source>
        <dbReference type="ARBA" id="ARBA00006228"/>
    </source>
</evidence>
<proteinExistence type="inferred from homology"/>
<name>A0ABX1JQF2_9MICC</name>
<comment type="similarity">
    <text evidence="2">Belongs to the CPA3 antiporters (TC 2.A.63) subunit E family.</text>
</comment>
<dbReference type="InterPro" id="IPR002758">
    <property type="entry name" value="Cation_antiport_E"/>
</dbReference>
<dbReference type="NCBIfam" id="NF006521">
    <property type="entry name" value="PRK08965.1-5"/>
    <property type="match status" value="1"/>
</dbReference>
<evidence type="ECO:0000256" key="4">
    <source>
        <dbReference type="ARBA" id="ARBA00022692"/>
    </source>
</evidence>
<dbReference type="PANTHER" id="PTHR34584:SF1">
    <property type="entry name" value="NA(+)_H(+) ANTIPORTER SUBUNIT E1"/>
    <property type="match status" value="1"/>
</dbReference>
<keyword evidence="3" id="KW-1003">Cell membrane</keyword>
<evidence type="ECO:0000256" key="6">
    <source>
        <dbReference type="ARBA" id="ARBA00023136"/>
    </source>
</evidence>
<keyword evidence="6 7" id="KW-0472">Membrane</keyword>
<comment type="caution">
    <text evidence="8">The sequence shown here is derived from an EMBL/GenBank/DDBJ whole genome shotgun (WGS) entry which is preliminary data.</text>
</comment>
<dbReference type="Proteomes" id="UP000523795">
    <property type="component" value="Unassembled WGS sequence"/>
</dbReference>
<keyword evidence="5 7" id="KW-1133">Transmembrane helix</keyword>
<feature type="transmembrane region" description="Helical" evidence="7">
    <location>
        <begin position="35"/>
        <end position="53"/>
    </location>
</feature>
<reference evidence="8 9" key="1">
    <citation type="submission" date="2020-04" db="EMBL/GenBank/DDBJ databases">
        <authorList>
            <person name="Liu S."/>
        </authorList>
    </citation>
    <scope>NUCLEOTIDE SEQUENCE [LARGE SCALE GENOMIC DNA]</scope>
    <source>
        <strain evidence="8 9">CGMCC 1.15091</strain>
    </source>
</reference>
<keyword evidence="4 7" id="KW-0812">Transmembrane</keyword>
<dbReference type="EMBL" id="JAAZSR010000057">
    <property type="protein sequence ID" value="NKX50042.1"/>
    <property type="molecule type" value="Genomic_DNA"/>
</dbReference>
<evidence type="ECO:0000313" key="9">
    <source>
        <dbReference type="Proteomes" id="UP000523795"/>
    </source>
</evidence>
<feature type="transmembrane region" description="Helical" evidence="7">
    <location>
        <begin position="12"/>
        <end position="29"/>
    </location>
</feature>
<gene>
    <name evidence="8" type="ORF">HER39_05535</name>
</gene>
<evidence type="ECO:0000256" key="3">
    <source>
        <dbReference type="ARBA" id="ARBA00022475"/>
    </source>
</evidence>